<dbReference type="EMBL" id="BART01023358">
    <property type="protein sequence ID" value="GAG91770.1"/>
    <property type="molecule type" value="Genomic_DNA"/>
</dbReference>
<reference evidence="2" key="1">
    <citation type="journal article" date="2014" name="Front. Microbiol.">
        <title>High frequency of phylogenetically diverse reductive dehalogenase-homologous genes in deep subseafloor sedimentary metagenomes.</title>
        <authorList>
            <person name="Kawai M."/>
            <person name="Futagami T."/>
            <person name="Toyoda A."/>
            <person name="Takaki Y."/>
            <person name="Nishi S."/>
            <person name="Hori S."/>
            <person name="Arai W."/>
            <person name="Tsubouchi T."/>
            <person name="Morono Y."/>
            <person name="Uchiyama I."/>
            <person name="Ito T."/>
            <person name="Fujiyama A."/>
            <person name="Inagaki F."/>
            <person name="Takami H."/>
        </authorList>
    </citation>
    <scope>NUCLEOTIDE SEQUENCE</scope>
    <source>
        <strain evidence="2">Expedition CK06-06</strain>
    </source>
</reference>
<accession>X1B9I8</accession>
<feature type="non-terminal residue" evidence="2">
    <location>
        <position position="34"/>
    </location>
</feature>
<dbReference type="InterPro" id="IPR002145">
    <property type="entry name" value="CopG"/>
</dbReference>
<sequence>MRETITISIPKSIKQKLDRIVKEEHLNRSDIVRE</sequence>
<name>X1B9I8_9ZZZZ</name>
<dbReference type="Gene3D" id="1.10.1220.10">
    <property type="entry name" value="Met repressor-like"/>
    <property type="match status" value="1"/>
</dbReference>
<dbReference type="SUPFAM" id="SSF47598">
    <property type="entry name" value="Ribbon-helix-helix"/>
    <property type="match status" value="1"/>
</dbReference>
<dbReference type="InterPro" id="IPR013321">
    <property type="entry name" value="Arc_rbn_hlx_hlx"/>
</dbReference>
<evidence type="ECO:0000313" key="2">
    <source>
        <dbReference type="EMBL" id="GAG91770.1"/>
    </source>
</evidence>
<organism evidence="2">
    <name type="scientific">marine sediment metagenome</name>
    <dbReference type="NCBI Taxonomy" id="412755"/>
    <lineage>
        <taxon>unclassified sequences</taxon>
        <taxon>metagenomes</taxon>
        <taxon>ecological metagenomes</taxon>
    </lineage>
</organism>
<dbReference type="AlphaFoldDB" id="X1B9I8"/>
<feature type="domain" description="Ribbon-helix-helix protein CopG" evidence="1">
    <location>
        <begin position="4"/>
        <end position="34"/>
    </location>
</feature>
<comment type="caution">
    <text evidence="2">The sequence shown here is derived from an EMBL/GenBank/DDBJ whole genome shotgun (WGS) entry which is preliminary data.</text>
</comment>
<dbReference type="Pfam" id="PF01402">
    <property type="entry name" value="RHH_1"/>
    <property type="match status" value="1"/>
</dbReference>
<protein>
    <recommendedName>
        <fullName evidence="1">Ribbon-helix-helix protein CopG domain-containing protein</fullName>
    </recommendedName>
</protein>
<gene>
    <name evidence="2" type="ORF">S01H4_42520</name>
</gene>
<dbReference type="InterPro" id="IPR010985">
    <property type="entry name" value="Ribbon_hlx_hlx"/>
</dbReference>
<proteinExistence type="predicted"/>
<dbReference type="GO" id="GO:0006355">
    <property type="term" value="P:regulation of DNA-templated transcription"/>
    <property type="evidence" value="ECO:0007669"/>
    <property type="project" value="InterPro"/>
</dbReference>
<evidence type="ECO:0000259" key="1">
    <source>
        <dbReference type="Pfam" id="PF01402"/>
    </source>
</evidence>